<protein>
    <submittedName>
        <fullName evidence="1">Uncharacterized protein</fullName>
    </submittedName>
</protein>
<sequence length="35" mass="3857">EAAQALKRAVVFLEGGQKKQIEELIGEIESSLGEW</sequence>
<evidence type="ECO:0000313" key="2">
    <source>
        <dbReference type="Proteomes" id="UP000034877"/>
    </source>
</evidence>
<feature type="non-terminal residue" evidence="1">
    <location>
        <position position="1"/>
    </location>
</feature>
<comment type="caution">
    <text evidence="1">The sequence shown here is derived from an EMBL/GenBank/DDBJ whole genome shotgun (WGS) entry which is preliminary data.</text>
</comment>
<dbReference type="EMBL" id="LCPE01000040">
    <property type="protein sequence ID" value="KKU92021.1"/>
    <property type="molecule type" value="Genomic_DNA"/>
</dbReference>
<proteinExistence type="predicted"/>
<evidence type="ECO:0000313" key="1">
    <source>
        <dbReference type="EMBL" id="KKU92021.1"/>
    </source>
</evidence>
<organism evidence="1 2">
    <name type="scientific">Candidatus Amesbacteria bacterium GW2011_GWC1_48_10</name>
    <dbReference type="NCBI Taxonomy" id="1618365"/>
    <lineage>
        <taxon>Bacteria</taxon>
        <taxon>Candidatus Amesiibacteriota</taxon>
    </lineage>
</organism>
<dbReference type="Proteomes" id="UP000034877">
    <property type="component" value="Unassembled WGS sequence"/>
</dbReference>
<accession>A0A0G1UD10</accession>
<gene>
    <name evidence="1" type="ORF">UY22_C0040G0001</name>
</gene>
<name>A0A0G1UD10_9BACT</name>
<reference evidence="1 2" key="1">
    <citation type="journal article" date="2015" name="Nature">
        <title>rRNA introns, odd ribosomes, and small enigmatic genomes across a large radiation of phyla.</title>
        <authorList>
            <person name="Brown C.T."/>
            <person name="Hug L.A."/>
            <person name="Thomas B.C."/>
            <person name="Sharon I."/>
            <person name="Castelle C.J."/>
            <person name="Singh A."/>
            <person name="Wilkins M.J."/>
            <person name="Williams K.H."/>
            <person name="Banfield J.F."/>
        </authorList>
    </citation>
    <scope>NUCLEOTIDE SEQUENCE [LARGE SCALE GENOMIC DNA]</scope>
</reference>
<dbReference type="AlphaFoldDB" id="A0A0G1UD10"/>